<dbReference type="PROSITE" id="PS50828">
    <property type="entry name" value="SMR"/>
    <property type="match status" value="1"/>
</dbReference>
<reference evidence="3 4" key="1">
    <citation type="submission" date="2024-10" db="EMBL/GenBank/DDBJ databases">
        <authorList>
            <person name="Yang X.-N."/>
        </authorList>
    </citation>
    <scope>NUCLEOTIDE SEQUENCE [LARGE SCALE GENOMIC DNA]</scope>
    <source>
        <strain evidence="3 4">CAU 1059</strain>
    </source>
</reference>
<evidence type="ECO:0000256" key="1">
    <source>
        <dbReference type="SAM" id="MobiDB-lite"/>
    </source>
</evidence>
<accession>A0ABW7I8R4</accession>
<name>A0ABW7I8R4_9RHOB</name>
<evidence type="ECO:0000313" key="3">
    <source>
        <dbReference type="EMBL" id="MFH0254579.1"/>
    </source>
</evidence>
<keyword evidence="4" id="KW-1185">Reference proteome</keyword>
<feature type="domain" description="Smr" evidence="2">
    <location>
        <begin position="106"/>
        <end position="196"/>
    </location>
</feature>
<dbReference type="RefSeq" id="WP_377171865.1">
    <property type="nucleotide sequence ID" value="NZ_JBHTJC010000003.1"/>
</dbReference>
<dbReference type="InterPro" id="IPR036063">
    <property type="entry name" value="Smr_dom_sf"/>
</dbReference>
<dbReference type="Proteomes" id="UP001607157">
    <property type="component" value="Unassembled WGS sequence"/>
</dbReference>
<sequence length="199" mass="22043">MSRRRLKPEELDLWRQVARTAEALHPAQPRPKSAPAQPKQKPEPRAEAETPAPIQHFRMGQKSPRSAPAHDVLPGLAERLKSQPVAMDHKAYGRLKRGKLAPEARIDLHGMTADRAHGALSGFILRAHGQGKRLVLVITGKGRQSDEDGPIPVRHGVLRHNVPHWLSVPPLSSLVLQVTNAHNRHGGGGAYYVYLRRAR</sequence>
<dbReference type="PANTHER" id="PTHR35562">
    <property type="entry name" value="DNA ENDONUCLEASE SMRA-RELATED"/>
    <property type="match status" value="1"/>
</dbReference>
<evidence type="ECO:0000259" key="2">
    <source>
        <dbReference type="PROSITE" id="PS50828"/>
    </source>
</evidence>
<dbReference type="Pfam" id="PF01713">
    <property type="entry name" value="Smr"/>
    <property type="match status" value="1"/>
</dbReference>
<feature type="compositionally biased region" description="Low complexity" evidence="1">
    <location>
        <begin position="26"/>
        <end position="39"/>
    </location>
</feature>
<comment type="caution">
    <text evidence="3">The sequence shown here is derived from an EMBL/GenBank/DDBJ whole genome shotgun (WGS) entry which is preliminary data.</text>
</comment>
<dbReference type="Gene3D" id="3.30.1370.110">
    <property type="match status" value="1"/>
</dbReference>
<feature type="region of interest" description="Disordered" evidence="1">
    <location>
        <begin position="18"/>
        <end position="53"/>
    </location>
</feature>
<dbReference type="PANTHER" id="PTHR35562:SF2">
    <property type="entry name" value="DNA ENDONUCLEASE SMRA-RELATED"/>
    <property type="match status" value="1"/>
</dbReference>
<protein>
    <submittedName>
        <fullName evidence="3">Smr/MutS family protein</fullName>
    </submittedName>
</protein>
<dbReference type="EMBL" id="JBIHMM010000003">
    <property type="protein sequence ID" value="MFH0254579.1"/>
    <property type="molecule type" value="Genomic_DNA"/>
</dbReference>
<proteinExistence type="predicted"/>
<dbReference type="InterPro" id="IPR002625">
    <property type="entry name" value="Smr_dom"/>
</dbReference>
<gene>
    <name evidence="3" type="ORF">ACGRVM_11805</name>
</gene>
<dbReference type="SMART" id="SM00463">
    <property type="entry name" value="SMR"/>
    <property type="match status" value="1"/>
</dbReference>
<evidence type="ECO:0000313" key="4">
    <source>
        <dbReference type="Proteomes" id="UP001607157"/>
    </source>
</evidence>
<organism evidence="3 4">
    <name type="scientific">Roseovarius aquimarinus</name>
    <dbReference type="NCBI Taxonomy" id="1229156"/>
    <lineage>
        <taxon>Bacteria</taxon>
        <taxon>Pseudomonadati</taxon>
        <taxon>Pseudomonadota</taxon>
        <taxon>Alphaproteobacteria</taxon>
        <taxon>Rhodobacterales</taxon>
        <taxon>Roseobacteraceae</taxon>
        <taxon>Roseovarius</taxon>
    </lineage>
</organism>
<dbReference type="SUPFAM" id="SSF160443">
    <property type="entry name" value="SMR domain-like"/>
    <property type="match status" value="1"/>
</dbReference>